<evidence type="ECO:0000313" key="7">
    <source>
        <dbReference type="EMBL" id="KAG2334112.1"/>
    </source>
</evidence>
<dbReference type="InterPro" id="IPR023395">
    <property type="entry name" value="MCP_dom_sf"/>
</dbReference>
<comment type="caution">
    <text evidence="7">The sequence shown here is derived from an EMBL/GenBank/DDBJ whole genome shotgun (WGS) entry which is preliminary data.</text>
</comment>
<keyword evidence="2 5" id="KW-0812">Transmembrane</keyword>
<evidence type="ECO:0000313" key="8">
    <source>
        <dbReference type="Proteomes" id="UP000886595"/>
    </source>
</evidence>
<dbReference type="PROSITE" id="PS50920">
    <property type="entry name" value="SOLCAR"/>
    <property type="match status" value="1"/>
</dbReference>
<dbReference type="GO" id="GO:0016020">
    <property type="term" value="C:membrane"/>
    <property type="evidence" value="ECO:0007669"/>
    <property type="project" value="UniProtKB-SubCell"/>
</dbReference>
<evidence type="ECO:0000256" key="3">
    <source>
        <dbReference type="ARBA" id="ARBA00022737"/>
    </source>
</evidence>
<dbReference type="Proteomes" id="UP000886595">
    <property type="component" value="Unassembled WGS sequence"/>
</dbReference>
<evidence type="ECO:0000256" key="1">
    <source>
        <dbReference type="ARBA" id="ARBA00004141"/>
    </source>
</evidence>
<comment type="similarity">
    <text evidence="6">Belongs to the mitochondrial carrier (TC 2.A.29) family.</text>
</comment>
<reference evidence="7 8" key="1">
    <citation type="submission" date="2020-02" db="EMBL/GenBank/DDBJ databases">
        <authorList>
            <person name="Ma Q."/>
            <person name="Huang Y."/>
            <person name="Song X."/>
            <person name="Pei D."/>
        </authorList>
    </citation>
    <scope>NUCLEOTIDE SEQUENCE [LARGE SCALE GENOMIC DNA]</scope>
    <source>
        <strain evidence="7">Sxm20200214</strain>
        <tissue evidence="7">Leaf</tissue>
    </source>
</reference>
<evidence type="ECO:0000256" key="5">
    <source>
        <dbReference type="PROSITE-ProRule" id="PRU00282"/>
    </source>
</evidence>
<name>A0A8X7WRA5_BRACI</name>
<dbReference type="PANTHER" id="PTHR24089">
    <property type="entry name" value="SOLUTE CARRIER FAMILY 25"/>
    <property type="match status" value="1"/>
</dbReference>
<evidence type="ECO:0000256" key="4">
    <source>
        <dbReference type="ARBA" id="ARBA00023136"/>
    </source>
</evidence>
<sequence length="123" mass="14059">MGGAVKDIASKSELDNLGQSGAQVVLHFWALWCDASKQMDQVFSHLATDFPRAHFFRLQGMQSEAAVLGKPSLWREASRIISEEGFRAFWKGNLVTEAHRLPYSALNFYAYEKYNKLHSHWIL</sequence>
<evidence type="ECO:0000256" key="2">
    <source>
        <dbReference type="ARBA" id="ARBA00022692"/>
    </source>
</evidence>
<comment type="subcellular location">
    <subcellularLocation>
        <location evidence="1">Membrane</location>
        <topology evidence="1">Multi-pass membrane protein</topology>
    </subcellularLocation>
</comment>
<dbReference type="SUPFAM" id="SSF52833">
    <property type="entry name" value="Thioredoxin-like"/>
    <property type="match status" value="1"/>
</dbReference>
<dbReference type="AlphaFoldDB" id="A0A8X7WRA5"/>
<dbReference type="SUPFAM" id="SSF103506">
    <property type="entry name" value="Mitochondrial carrier"/>
    <property type="match status" value="1"/>
</dbReference>
<organism evidence="7 8">
    <name type="scientific">Brassica carinata</name>
    <name type="common">Ethiopian mustard</name>
    <name type="synonym">Abyssinian cabbage</name>
    <dbReference type="NCBI Taxonomy" id="52824"/>
    <lineage>
        <taxon>Eukaryota</taxon>
        <taxon>Viridiplantae</taxon>
        <taxon>Streptophyta</taxon>
        <taxon>Embryophyta</taxon>
        <taxon>Tracheophyta</taxon>
        <taxon>Spermatophyta</taxon>
        <taxon>Magnoliopsida</taxon>
        <taxon>eudicotyledons</taxon>
        <taxon>Gunneridae</taxon>
        <taxon>Pentapetalae</taxon>
        <taxon>rosids</taxon>
        <taxon>malvids</taxon>
        <taxon>Brassicales</taxon>
        <taxon>Brassicaceae</taxon>
        <taxon>Brassiceae</taxon>
        <taxon>Brassica</taxon>
    </lineage>
</organism>
<keyword evidence="4 5" id="KW-0472">Membrane</keyword>
<dbReference type="OrthoDB" id="1706766at2759"/>
<dbReference type="EMBL" id="JAAMPC010000001">
    <property type="protein sequence ID" value="KAG2334112.1"/>
    <property type="molecule type" value="Genomic_DNA"/>
</dbReference>
<accession>A0A8X7WRA5</accession>
<protein>
    <recommendedName>
        <fullName evidence="9">Thioredoxin domain-containing protein</fullName>
    </recommendedName>
</protein>
<dbReference type="Gene3D" id="1.50.40.10">
    <property type="entry name" value="Mitochondrial carrier domain"/>
    <property type="match status" value="1"/>
</dbReference>
<proteinExistence type="inferred from homology"/>
<evidence type="ECO:0008006" key="9">
    <source>
        <dbReference type="Google" id="ProtNLM"/>
    </source>
</evidence>
<keyword evidence="3" id="KW-0677">Repeat</keyword>
<dbReference type="Pfam" id="PF00153">
    <property type="entry name" value="Mito_carr"/>
    <property type="match status" value="1"/>
</dbReference>
<dbReference type="InterPro" id="IPR036249">
    <property type="entry name" value="Thioredoxin-like_sf"/>
</dbReference>
<keyword evidence="8" id="KW-1185">Reference proteome</keyword>
<keyword evidence="6" id="KW-0813">Transport</keyword>
<dbReference type="InterPro" id="IPR018108">
    <property type="entry name" value="MCP_transmembrane"/>
</dbReference>
<evidence type="ECO:0000256" key="6">
    <source>
        <dbReference type="RuleBase" id="RU000488"/>
    </source>
</evidence>
<feature type="repeat" description="Solcar" evidence="5">
    <location>
        <begin position="10"/>
        <end position="117"/>
    </location>
</feature>
<gene>
    <name evidence="7" type="ORF">Bca52824_005292</name>
</gene>